<dbReference type="AlphaFoldDB" id="A0AAW1Q9J3"/>
<keyword evidence="1" id="KW-0732">Signal</keyword>
<feature type="signal peptide" evidence="1">
    <location>
        <begin position="1"/>
        <end position="23"/>
    </location>
</feature>
<evidence type="ECO:0000313" key="2">
    <source>
        <dbReference type="EMBL" id="KAK9818814.1"/>
    </source>
</evidence>
<dbReference type="Proteomes" id="UP001438707">
    <property type="component" value="Unassembled WGS sequence"/>
</dbReference>
<name>A0AAW1Q9J3_9CHLO</name>
<keyword evidence="3" id="KW-1185">Reference proteome</keyword>
<reference evidence="2 3" key="1">
    <citation type="journal article" date="2024" name="Nat. Commun.">
        <title>Phylogenomics reveals the evolutionary origins of lichenization in chlorophyte algae.</title>
        <authorList>
            <person name="Puginier C."/>
            <person name="Libourel C."/>
            <person name="Otte J."/>
            <person name="Skaloud P."/>
            <person name="Haon M."/>
            <person name="Grisel S."/>
            <person name="Petersen M."/>
            <person name="Berrin J.G."/>
            <person name="Delaux P.M."/>
            <person name="Dal Grande F."/>
            <person name="Keller J."/>
        </authorList>
    </citation>
    <scope>NUCLEOTIDE SEQUENCE [LARGE SCALE GENOMIC DNA]</scope>
    <source>
        <strain evidence="2 3">SAG 2145</strain>
    </source>
</reference>
<organism evidence="2 3">
    <name type="scientific">Apatococcus lobatus</name>
    <dbReference type="NCBI Taxonomy" id="904363"/>
    <lineage>
        <taxon>Eukaryota</taxon>
        <taxon>Viridiplantae</taxon>
        <taxon>Chlorophyta</taxon>
        <taxon>core chlorophytes</taxon>
        <taxon>Trebouxiophyceae</taxon>
        <taxon>Chlorellales</taxon>
        <taxon>Chlorellaceae</taxon>
        <taxon>Apatococcus</taxon>
    </lineage>
</organism>
<accession>A0AAW1Q9J3</accession>
<dbReference type="EMBL" id="JALJOS010000054">
    <property type="protein sequence ID" value="KAK9818814.1"/>
    <property type="molecule type" value="Genomic_DNA"/>
</dbReference>
<protein>
    <submittedName>
        <fullName evidence="2">Uncharacterized protein</fullName>
    </submittedName>
</protein>
<sequence length="221" mass="24101">MGIKASLPLLAAAILCLSKQAVAQTFQTCGGTVHSLQLDAKQLAFHIPLAQPLNWRYTFITLDSDVPPYQPDLSVRPFIRARAFPNQYDVQAANYYLDALTGAIYVSAAGPPVTRPPHYVRYNVTLDAAGYPDANEDVLNKNNPRSQYAFYLNDIRSAIQNVTSAPYGEPAFACNSKLWNNTGLDDVLQWLYNVQGIAGDATLPLGPPLETGPLPPNAIPQ</sequence>
<evidence type="ECO:0000256" key="1">
    <source>
        <dbReference type="SAM" id="SignalP"/>
    </source>
</evidence>
<gene>
    <name evidence="2" type="ORF">WJX74_004686</name>
</gene>
<comment type="caution">
    <text evidence="2">The sequence shown here is derived from an EMBL/GenBank/DDBJ whole genome shotgun (WGS) entry which is preliminary data.</text>
</comment>
<feature type="chain" id="PRO_5043822423" evidence="1">
    <location>
        <begin position="24"/>
        <end position="221"/>
    </location>
</feature>
<proteinExistence type="predicted"/>
<evidence type="ECO:0000313" key="3">
    <source>
        <dbReference type="Proteomes" id="UP001438707"/>
    </source>
</evidence>